<dbReference type="InterPro" id="IPR050172">
    <property type="entry name" value="SsuD_RutA_monooxygenase"/>
</dbReference>
<reference evidence="6 7" key="1">
    <citation type="submission" date="2019-10" db="EMBL/GenBank/DDBJ databases">
        <title>Rubrobacter sp nov SCSIO 52090 isolated from a deep-sea sediment in the South China Sea.</title>
        <authorList>
            <person name="Chen R.W."/>
        </authorList>
    </citation>
    <scope>NUCLEOTIDE SEQUENCE [LARGE SCALE GENOMIC DNA]</scope>
    <source>
        <strain evidence="6 7">SCSIO 52909</strain>
    </source>
</reference>
<dbReference type="AlphaFoldDB" id="A0A6G8QA75"/>
<protein>
    <submittedName>
        <fullName evidence="6">LLM class flavin-dependent oxidoreductase</fullName>
    </submittedName>
</protein>
<evidence type="ECO:0000313" key="7">
    <source>
        <dbReference type="Proteomes" id="UP000501452"/>
    </source>
</evidence>
<evidence type="ECO:0000313" key="6">
    <source>
        <dbReference type="EMBL" id="QIN83328.1"/>
    </source>
</evidence>
<name>A0A6G8QA75_9ACTN</name>
<dbReference type="RefSeq" id="WP_166176506.1">
    <property type="nucleotide sequence ID" value="NZ_CP045119.1"/>
</dbReference>
<dbReference type="Gene3D" id="3.20.20.30">
    <property type="entry name" value="Luciferase-like domain"/>
    <property type="match status" value="1"/>
</dbReference>
<dbReference type="EMBL" id="CP045119">
    <property type="protein sequence ID" value="QIN83328.1"/>
    <property type="molecule type" value="Genomic_DNA"/>
</dbReference>
<sequence length="291" mass="32180">MISHGEVVRFGVHIPNMWEYGDPSVIAELAELAEECGWDGLFVWDHVVFDLGDPPDVCDPWVALAAAASRTRRIRLGTLVTPVARRRPWKLAREVASLDALSQGRVVLGAGLGAPADAEFGAFGEDADPIARRGKLDEGLELLRLFWSGEPVRFAGEHYTVSDVAFRPRPQQVRVPIWVGGNWPNKRPFRRAARMDGVIPEHMRGGQVTPAELGEVVSFIAAERRRHAIDADLSLDLVAGGDTPVNDPSAARAIVEPYVQAGATWWIERFHSDRGPLQLTRERLRAGPPRW</sequence>
<dbReference type="PANTHER" id="PTHR42847:SF4">
    <property type="entry name" value="ALKANESULFONATE MONOOXYGENASE-RELATED"/>
    <property type="match status" value="1"/>
</dbReference>
<keyword evidence="2" id="KW-0288">FMN</keyword>
<evidence type="ECO:0000256" key="4">
    <source>
        <dbReference type="ARBA" id="ARBA00023033"/>
    </source>
</evidence>
<evidence type="ECO:0000256" key="2">
    <source>
        <dbReference type="ARBA" id="ARBA00022643"/>
    </source>
</evidence>
<organism evidence="6 7">
    <name type="scientific">Rubrobacter tropicus</name>
    <dbReference type="NCBI Taxonomy" id="2653851"/>
    <lineage>
        <taxon>Bacteria</taxon>
        <taxon>Bacillati</taxon>
        <taxon>Actinomycetota</taxon>
        <taxon>Rubrobacteria</taxon>
        <taxon>Rubrobacterales</taxon>
        <taxon>Rubrobacteraceae</taxon>
        <taxon>Rubrobacter</taxon>
    </lineage>
</organism>
<keyword evidence="3" id="KW-0560">Oxidoreductase</keyword>
<dbReference type="GO" id="GO:0046306">
    <property type="term" value="P:alkanesulfonate catabolic process"/>
    <property type="evidence" value="ECO:0007669"/>
    <property type="project" value="TreeGrafter"/>
</dbReference>
<evidence type="ECO:0000259" key="5">
    <source>
        <dbReference type="Pfam" id="PF00296"/>
    </source>
</evidence>
<accession>A0A6G8QA75</accession>
<dbReference type="InterPro" id="IPR011251">
    <property type="entry name" value="Luciferase-like_dom"/>
</dbReference>
<proteinExistence type="predicted"/>
<dbReference type="Proteomes" id="UP000501452">
    <property type="component" value="Chromosome"/>
</dbReference>
<keyword evidence="4" id="KW-0503">Monooxygenase</keyword>
<dbReference type="KEGG" id="rub:GBA63_12285"/>
<keyword evidence="7" id="KW-1185">Reference proteome</keyword>
<gene>
    <name evidence="6" type="ORF">GBA63_12285</name>
</gene>
<dbReference type="GO" id="GO:0008726">
    <property type="term" value="F:alkanesulfonate monooxygenase activity"/>
    <property type="evidence" value="ECO:0007669"/>
    <property type="project" value="TreeGrafter"/>
</dbReference>
<dbReference type="SUPFAM" id="SSF51679">
    <property type="entry name" value="Bacterial luciferase-like"/>
    <property type="match status" value="1"/>
</dbReference>
<keyword evidence="1" id="KW-0285">Flavoprotein</keyword>
<evidence type="ECO:0000256" key="3">
    <source>
        <dbReference type="ARBA" id="ARBA00023002"/>
    </source>
</evidence>
<evidence type="ECO:0000256" key="1">
    <source>
        <dbReference type="ARBA" id="ARBA00022630"/>
    </source>
</evidence>
<feature type="domain" description="Luciferase-like" evidence="5">
    <location>
        <begin position="22"/>
        <end position="266"/>
    </location>
</feature>
<dbReference type="PANTHER" id="PTHR42847">
    <property type="entry name" value="ALKANESULFONATE MONOOXYGENASE"/>
    <property type="match status" value="1"/>
</dbReference>
<dbReference type="InterPro" id="IPR036661">
    <property type="entry name" value="Luciferase-like_sf"/>
</dbReference>
<dbReference type="Pfam" id="PF00296">
    <property type="entry name" value="Bac_luciferase"/>
    <property type="match status" value="1"/>
</dbReference>